<evidence type="ECO:0000313" key="4">
    <source>
        <dbReference type="Proteomes" id="UP000196317"/>
    </source>
</evidence>
<dbReference type="EMBL" id="NDYN01000010">
    <property type="protein sequence ID" value="OUT06903.1"/>
    <property type="molecule type" value="Genomic_DNA"/>
</dbReference>
<dbReference type="RefSeq" id="WP_087582430.1">
    <property type="nucleotide sequence ID" value="NZ_NDYN01000001.1"/>
</dbReference>
<keyword evidence="1" id="KW-0175">Coiled coil</keyword>
<sequence length="166" mass="18171">MAYIEDSILNQSTYIPNWLQSNGFNGTGMQLGGSYAPKQFYTSNTSTLAGRNLTIPNNSGNALTNAWDGIRNWWNGGGTTTTLADGSTVTRGTNGEMLGNIGGLAMGAYGIYSGLQDMRKNNRLYKEQMENMQLQRDAFKENMARDRAEYNRLKGQRAALTAAYGA</sequence>
<gene>
    <name evidence="3" type="ORF">B9N65_00930</name>
    <name evidence="2" type="ORF">B9N65_09995</name>
</gene>
<dbReference type="Proteomes" id="UP000196317">
    <property type="component" value="Unassembled WGS sequence"/>
</dbReference>
<evidence type="ECO:0000313" key="3">
    <source>
        <dbReference type="EMBL" id="OUT08933.1"/>
    </source>
</evidence>
<feature type="coiled-coil region" evidence="1">
    <location>
        <begin position="115"/>
        <end position="156"/>
    </location>
</feature>
<reference evidence="2 4" key="1">
    <citation type="submission" date="2017-04" db="EMBL/GenBank/DDBJ databases">
        <title>Complete genome of Campylobacter concisus ATCC 33237T and draft genomes for an additional eight well characterized C. concisus strains.</title>
        <authorList>
            <person name="Cornelius A.J."/>
            <person name="Miller W.G."/>
            <person name="Lastovica A.J."/>
            <person name="On S.L."/>
            <person name="French N.P."/>
            <person name="Vandenberg O."/>
            <person name="Biggs P.J."/>
        </authorList>
    </citation>
    <scope>NUCLEOTIDE SEQUENCE [LARGE SCALE GENOMIC DNA]</scope>
    <source>
        <strain evidence="2 4">CCUG 19995</strain>
    </source>
</reference>
<dbReference type="AlphaFoldDB" id="A0A1Y5MIC3"/>
<comment type="caution">
    <text evidence="2">The sequence shown here is derived from an EMBL/GenBank/DDBJ whole genome shotgun (WGS) entry which is preliminary data.</text>
</comment>
<evidence type="ECO:0000313" key="2">
    <source>
        <dbReference type="EMBL" id="OUT06903.1"/>
    </source>
</evidence>
<dbReference type="EMBL" id="NDYN01000001">
    <property type="protein sequence ID" value="OUT08933.1"/>
    <property type="molecule type" value="Genomic_DNA"/>
</dbReference>
<accession>A0A1Y5MIC3</accession>
<protein>
    <submittedName>
        <fullName evidence="2">Uncharacterized protein</fullName>
    </submittedName>
</protein>
<name>A0A1Y5MIC3_9BACT</name>
<organism evidence="2 4">
    <name type="scientific">Campylobacter concisus</name>
    <dbReference type="NCBI Taxonomy" id="199"/>
    <lineage>
        <taxon>Bacteria</taxon>
        <taxon>Pseudomonadati</taxon>
        <taxon>Campylobacterota</taxon>
        <taxon>Epsilonproteobacteria</taxon>
        <taxon>Campylobacterales</taxon>
        <taxon>Campylobacteraceae</taxon>
        <taxon>Campylobacter</taxon>
    </lineage>
</organism>
<evidence type="ECO:0000256" key="1">
    <source>
        <dbReference type="SAM" id="Coils"/>
    </source>
</evidence>
<proteinExistence type="predicted"/>